<dbReference type="InterPro" id="IPR020605">
    <property type="entry name" value="Octanoyltransferase_CS"/>
</dbReference>
<comment type="miscellaneous">
    <text evidence="5">In the reaction, the free carboxyl group of octanoic acid is attached via an amide linkage to the epsilon-amino group of a specific lysine residue of lipoyl domains of lipoate-dependent enzymes.</text>
</comment>
<evidence type="ECO:0000256" key="5">
    <source>
        <dbReference type="HAMAP-Rule" id="MF_00013"/>
    </source>
</evidence>
<feature type="binding site" evidence="5 8">
    <location>
        <begin position="70"/>
        <end position="77"/>
    </location>
    <ligand>
        <name>substrate</name>
    </ligand>
</feature>
<dbReference type="PIRSF" id="PIRSF016262">
    <property type="entry name" value="LPLase"/>
    <property type="match status" value="1"/>
</dbReference>
<dbReference type="EC" id="2.3.1.181" evidence="5 6"/>
<dbReference type="RefSeq" id="WP_048547906.1">
    <property type="nucleotide sequence ID" value="NZ_HF571038.1"/>
</dbReference>
<comment type="pathway">
    <text evidence="1 5 6">Protein modification; protein lipoylation via endogenous pathway; protein N(6)-(lipoyl)lysine from octanoyl-[acyl-carrier-protein]: step 1/2.</text>
</comment>
<dbReference type="NCBIfam" id="TIGR00214">
    <property type="entry name" value="lipB"/>
    <property type="match status" value="1"/>
</dbReference>
<dbReference type="GO" id="GO:0005737">
    <property type="term" value="C:cytoplasm"/>
    <property type="evidence" value="ECO:0007669"/>
    <property type="project" value="UniProtKB-SubCell"/>
</dbReference>
<dbReference type="NCBIfam" id="NF010925">
    <property type="entry name" value="PRK14345.1"/>
    <property type="match status" value="1"/>
</dbReference>
<dbReference type="InterPro" id="IPR004143">
    <property type="entry name" value="BPL_LPL_catalytic"/>
</dbReference>
<dbReference type="STRING" id="1193518.BN13_1010007"/>
<feature type="binding site" evidence="5 8">
    <location>
        <begin position="155"/>
        <end position="157"/>
    </location>
    <ligand>
        <name>substrate</name>
    </ligand>
</feature>
<keyword evidence="5" id="KW-0963">Cytoplasm</keyword>
<evidence type="ECO:0000256" key="8">
    <source>
        <dbReference type="PIRSR" id="PIRSR016262-2"/>
    </source>
</evidence>
<dbReference type="GO" id="GO:0009249">
    <property type="term" value="P:protein lipoylation"/>
    <property type="evidence" value="ECO:0007669"/>
    <property type="project" value="InterPro"/>
</dbReference>
<comment type="function">
    <text evidence="4 5 6">Catalyzes the transfer of endogenously produced octanoic acid from octanoyl-acyl-carrier-protein onto the lipoyl domains of lipoate-dependent enzymes. Lipoyl-ACP can also act as a substrate although octanoyl-ACP is likely to be the physiological substrate.</text>
</comment>
<dbReference type="Pfam" id="PF21948">
    <property type="entry name" value="LplA-B_cat"/>
    <property type="match status" value="1"/>
</dbReference>
<dbReference type="OrthoDB" id="9787061at2"/>
<comment type="subcellular location">
    <subcellularLocation>
        <location evidence="5">Cytoplasm</location>
    </subcellularLocation>
</comment>
<comment type="catalytic activity">
    <reaction evidence="5 6">
        <text>octanoyl-[ACP] + L-lysyl-[protein] = N(6)-octanoyl-L-lysyl-[protein] + holo-[ACP] + H(+)</text>
        <dbReference type="Rhea" id="RHEA:17665"/>
        <dbReference type="Rhea" id="RHEA-COMP:9636"/>
        <dbReference type="Rhea" id="RHEA-COMP:9685"/>
        <dbReference type="Rhea" id="RHEA-COMP:9752"/>
        <dbReference type="Rhea" id="RHEA-COMP:9928"/>
        <dbReference type="ChEBI" id="CHEBI:15378"/>
        <dbReference type="ChEBI" id="CHEBI:29969"/>
        <dbReference type="ChEBI" id="CHEBI:64479"/>
        <dbReference type="ChEBI" id="CHEBI:78463"/>
        <dbReference type="ChEBI" id="CHEBI:78809"/>
        <dbReference type="EC" id="2.3.1.181"/>
    </reaction>
</comment>
<accession>A0A077M6M3</accession>
<reference evidence="11 12" key="1">
    <citation type="journal article" date="2013" name="ISME J.">
        <title>A metabolic model for members of the genus Tetrasphaera involved in enhanced biological phosphorus removal.</title>
        <authorList>
            <person name="Kristiansen R."/>
            <person name="Nguyen H.T.T."/>
            <person name="Saunders A.M."/>
            <person name="Nielsen J.L."/>
            <person name="Wimmer R."/>
            <person name="Le V.Q."/>
            <person name="McIlroy S.J."/>
            <person name="Petrovski S."/>
            <person name="Seviour R.J."/>
            <person name="Calteau A."/>
            <person name="Nielsen K.L."/>
            <person name="Nielsen P.H."/>
        </authorList>
    </citation>
    <scope>NUCLEOTIDE SEQUENCE [LARGE SCALE GENOMIC DNA]</scope>
    <source>
        <strain evidence="11 12">Ben 74</strain>
    </source>
</reference>
<dbReference type="SUPFAM" id="SSF55681">
    <property type="entry name" value="Class II aaRS and biotin synthetases"/>
    <property type="match status" value="1"/>
</dbReference>
<evidence type="ECO:0000259" key="10">
    <source>
        <dbReference type="PROSITE" id="PS51733"/>
    </source>
</evidence>
<dbReference type="InterPro" id="IPR045864">
    <property type="entry name" value="aa-tRNA-synth_II/BPL/LPL"/>
</dbReference>
<dbReference type="CDD" id="cd16444">
    <property type="entry name" value="LipB"/>
    <property type="match status" value="1"/>
</dbReference>
<evidence type="ECO:0000313" key="11">
    <source>
        <dbReference type="EMBL" id="CCI51430.1"/>
    </source>
</evidence>
<evidence type="ECO:0000256" key="7">
    <source>
        <dbReference type="PIRSR" id="PIRSR016262-1"/>
    </source>
</evidence>
<feature type="domain" description="BPL/LPL catalytic" evidence="10">
    <location>
        <begin position="32"/>
        <end position="212"/>
    </location>
</feature>
<organism evidence="11 12">
    <name type="scientific">Nostocoides jenkinsii Ben 74</name>
    <dbReference type="NCBI Taxonomy" id="1193518"/>
    <lineage>
        <taxon>Bacteria</taxon>
        <taxon>Bacillati</taxon>
        <taxon>Actinomycetota</taxon>
        <taxon>Actinomycetes</taxon>
        <taxon>Micrococcales</taxon>
        <taxon>Intrasporangiaceae</taxon>
        <taxon>Nostocoides</taxon>
    </lineage>
</organism>
<evidence type="ECO:0000313" key="12">
    <source>
        <dbReference type="Proteomes" id="UP000035720"/>
    </source>
</evidence>
<dbReference type="PANTHER" id="PTHR10993:SF7">
    <property type="entry name" value="LIPOYLTRANSFERASE 2, MITOCHONDRIAL-RELATED"/>
    <property type="match status" value="1"/>
</dbReference>
<feature type="binding site" evidence="5 8">
    <location>
        <begin position="142"/>
        <end position="144"/>
    </location>
    <ligand>
        <name>substrate</name>
    </ligand>
</feature>
<keyword evidence="2 5" id="KW-0808">Transferase</keyword>
<evidence type="ECO:0000256" key="2">
    <source>
        <dbReference type="ARBA" id="ARBA00022679"/>
    </source>
</evidence>
<dbReference type="InterPro" id="IPR000544">
    <property type="entry name" value="Octanoyltransferase"/>
</dbReference>
<gene>
    <name evidence="5 11" type="primary">lipB</name>
    <name evidence="11" type="ORF">BN13_1010007</name>
</gene>
<feature type="site" description="Lowers pKa of active site Cys" evidence="5 9">
    <location>
        <position position="139"/>
    </location>
</feature>
<keyword evidence="3 5" id="KW-0012">Acyltransferase</keyword>
<dbReference type="GO" id="GO:0033819">
    <property type="term" value="F:lipoyl(octanoyl) transferase activity"/>
    <property type="evidence" value="ECO:0007669"/>
    <property type="project" value="UniProtKB-EC"/>
</dbReference>
<protein>
    <recommendedName>
        <fullName evidence="5 6">Octanoyltransferase</fullName>
        <ecNumber evidence="5 6">2.3.1.181</ecNumber>
    </recommendedName>
    <alternativeName>
        <fullName evidence="5">Lipoate-protein ligase B</fullName>
    </alternativeName>
    <alternativeName>
        <fullName evidence="5">Lipoyl/octanoyl transferase</fullName>
    </alternativeName>
    <alternativeName>
        <fullName evidence="5">Octanoyl-[acyl-carrier-protein]-protein N-octanoyltransferase</fullName>
    </alternativeName>
</protein>
<dbReference type="AlphaFoldDB" id="A0A077M6M3"/>
<dbReference type="PROSITE" id="PS01313">
    <property type="entry name" value="LIPB"/>
    <property type="match status" value="1"/>
</dbReference>
<evidence type="ECO:0000256" key="3">
    <source>
        <dbReference type="ARBA" id="ARBA00023315"/>
    </source>
</evidence>
<comment type="similarity">
    <text evidence="5 6">Belongs to the LipB family.</text>
</comment>
<dbReference type="PANTHER" id="PTHR10993">
    <property type="entry name" value="OCTANOYLTRANSFERASE"/>
    <property type="match status" value="1"/>
</dbReference>
<keyword evidence="12" id="KW-1185">Reference proteome</keyword>
<sequence>MRFEYLGFDPDFVDYEKAWEHQREVHAKVVAGDLPDSVLLLEHEYVFTAGKRTEPHERPWNGAKVVDVDRGGKITWHGPGQLVGYPIVHLPTPVDVVAHVRRLEEAMIRMCAEFGVVVGRVEGRSGVWMPADDRGPERKLGAIGVRVSQNVTMHGFALNADPDLSWSEIIVPCGIADAGVSSLSREAGRRVSVAELLPYAERHLTDVLTLAPAVTG</sequence>
<name>A0A077M6M3_9MICO</name>
<feature type="active site" description="Acyl-thioester intermediate" evidence="5 7">
    <location>
        <position position="173"/>
    </location>
</feature>
<dbReference type="Gene3D" id="3.30.930.10">
    <property type="entry name" value="Bira Bifunctional Protein, Domain 2"/>
    <property type="match status" value="1"/>
</dbReference>
<dbReference type="Proteomes" id="UP000035720">
    <property type="component" value="Unassembled WGS sequence"/>
</dbReference>
<evidence type="ECO:0000256" key="6">
    <source>
        <dbReference type="PIRNR" id="PIRNR016262"/>
    </source>
</evidence>
<dbReference type="HAMAP" id="MF_00013">
    <property type="entry name" value="LipB"/>
    <property type="match status" value="1"/>
</dbReference>
<dbReference type="UniPathway" id="UPA00538">
    <property type="reaction ID" value="UER00592"/>
</dbReference>
<comment type="caution">
    <text evidence="11">The sequence shown here is derived from an EMBL/GenBank/DDBJ whole genome shotgun (WGS) entry which is preliminary data.</text>
</comment>
<evidence type="ECO:0000256" key="4">
    <source>
        <dbReference type="ARBA" id="ARBA00024732"/>
    </source>
</evidence>
<evidence type="ECO:0000256" key="9">
    <source>
        <dbReference type="PIRSR" id="PIRSR016262-3"/>
    </source>
</evidence>
<evidence type="ECO:0000256" key="1">
    <source>
        <dbReference type="ARBA" id="ARBA00004821"/>
    </source>
</evidence>
<proteinExistence type="inferred from homology"/>
<dbReference type="EMBL" id="CAJC01000004">
    <property type="protein sequence ID" value="CCI51430.1"/>
    <property type="molecule type" value="Genomic_DNA"/>
</dbReference>
<dbReference type="PROSITE" id="PS51733">
    <property type="entry name" value="BPL_LPL_CATALYTIC"/>
    <property type="match status" value="1"/>
</dbReference>